<dbReference type="Pfam" id="PF02729">
    <property type="entry name" value="OTCace_N"/>
    <property type="match status" value="1"/>
</dbReference>
<evidence type="ECO:0000256" key="2">
    <source>
        <dbReference type="RuleBase" id="RU003634"/>
    </source>
</evidence>
<dbReference type="GO" id="GO:0042450">
    <property type="term" value="P:L-arginine biosynthetic process via ornithine"/>
    <property type="evidence" value="ECO:0007669"/>
    <property type="project" value="TreeGrafter"/>
</dbReference>
<dbReference type="SUPFAM" id="SSF53671">
    <property type="entry name" value="Aspartate/ornithine carbamoyltransferase"/>
    <property type="match status" value="1"/>
</dbReference>
<dbReference type="NCBIfam" id="TIGR03316">
    <property type="entry name" value="ygeW"/>
    <property type="match status" value="1"/>
</dbReference>
<dbReference type="NCBIfam" id="NF005538">
    <property type="entry name" value="PRK07200.1"/>
    <property type="match status" value="1"/>
</dbReference>
<dbReference type="GO" id="GO:0019240">
    <property type="term" value="P:citrulline biosynthetic process"/>
    <property type="evidence" value="ECO:0007669"/>
    <property type="project" value="TreeGrafter"/>
</dbReference>
<gene>
    <name evidence="5" type="primary">ygeW</name>
    <name evidence="5" type="ORF">FYJ80_00440</name>
</gene>
<dbReference type="InterPro" id="IPR017702">
    <property type="entry name" value="Carbamoyltransferase_YgeW"/>
</dbReference>
<dbReference type="InterPro" id="IPR006130">
    <property type="entry name" value="Asp/Orn_carbamoylTrfase"/>
</dbReference>
<evidence type="ECO:0000313" key="6">
    <source>
        <dbReference type="Proteomes" id="UP000460549"/>
    </source>
</evidence>
<dbReference type="AlphaFoldDB" id="A0A7X2TQM1"/>
<dbReference type="RefSeq" id="WP_154424156.1">
    <property type="nucleotide sequence ID" value="NZ_JAQYGB010000085.1"/>
</dbReference>
<organism evidence="5 6">
    <name type="scientific">Bullifex porci</name>
    <dbReference type="NCBI Taxonomy" id="2606638"/>
    <lineage>
        <taxon>Bacteria</taxon>
        <taxon>Pseudomonadati</taxon>
        <taxon>Spirochaetota</taxon>
        <taxon>Spirochaetia</taxon>
        <taxon>Spirochaetales</taxon>
        <taxon>Spirochaetaceae</taxon>
        <taxon>Bullifex</taxon>
    </lineage>
</organism>
<comment type="caution">
    <text evidence="5">The sequence shown here is derived from an EMBL/GenBank/DDBJ whole genome shotgun (WGS) entry which is preliminary data.</text>
</comment>
<dbReference type="PANTHER" id="PTHR45753">
    <property type="entry name" value="ORNITHINE CARBAMOYLTRANSFERASE, MITOCHONDRIAL"/>
    <property type="match status" value="1"/>
</dbReference>
<dbReference type="GO" id="GO:0004585">
    <property type="term" value="F:ornithine carbamoyltransferase activity"/>
    <property type="evidence" value="ECO:0007669"/>
    <property type="project" value="TreeGrafter"/>
</dbReference>
<dbReference type="PANTHER" id="PTHR45753:SF3">
    <property type="entry name" value="ORNITHINE TRANSCARBAMYLASE, MITOCHONDRIAL"/>
    <property type="match status" value="1"/>
</dbReference>
<accession>A0A7X2TQM1</accession>
<dbReference type="InterPro" id="IPR006131">
    <property type="entry name" value="Asp_carbamoyltransf_Asp/Orn-bd"/>
</dbReference>
<name>A0A7X2TQM1_9SPIO</name>
<keyword evidence="6" id="KW-1185">Reference proteome</keyword>
<dbReference type="InterPro" id="IPR006132">
    <property type="entry name" value="Asp/Orn_carbamoyltranf_P-bd"/>
</dbReference>
<feature type="domain" description="Aspartate/ornithine carbamoyltransferase carbamoyl-P binding" evidence="4">
    <location>
        <begin position="27"/>
        <end position="180"/>
    </location>
</feature>
<evidence type="ECO:0000259" key="3">
    <source>
        <dbReference type="Pfam" id="PF00185"/>
    </source>
</evidence>
<dbReference type="Proteomes" id="UP000460549">
    <property type="component" value="Unassembled WGS sequence"/>
</dbReference>
<dbReference type="InterPro" id="IPR036901">
    <property type="entry name" value="Asp/Orn_carbamoylTrfase_sf"/>
</dbReference>
<protein>
    <submittedName>
        <fullName evidence="5">Knotted carbamoyltransferase YgeW</fullName>
    </submittedName>
</protein>
<dbReference type="Pfam" id="PF00185">
    <property type="entry name" value="OTCace"/>
    <property type="match status" value="1"/>
</dbReference>
<dbReference type="GO" id="GO:0016597">
    <property type="term" value="F:amino acid binding"/>
    <property type="evidence" value="ECO:0007669"/>
    <property type="project" value="InterPro"/>
</dbReference>
<dbReference type="PRINTS" id="PR00100">
    <property type="entry name" value="AOTCASE"/>
</dbReference>
<proteinExistence type="inferred from homology"/>
<dbReference type="Gene3D" id="3.40.50.1370">
    <property type="entry name" value="Aspartate/ornithine carbamoyltransferase"/>
    <property type="match status" value="2"/>
</dbReference>
<sequence>MKKTKAEILSMIETLKGLKTENMYLNDFFHTWKETDDEINAVFEVAEILRAMRENNISTKVFDSGLGISVFRDNSTRTRFSFASACNLLGLEVQDLDEKVSQIAHGETVRETANMVSFMADVIGIRDDMYIGKGHTYMKTVSEAVQEGYNDGVLEQRPTLVNLQCDIDHPTQSMADMLHVINYFGGVENLKGKKIAMTWAYSPSYGKPLSVPQGIIGLFSRFGMDVVLAHPEGYDIMGDVIEVAKENAAKSGGSFKIANTMEEAFKDADIVYPKSWAPYAVMEERTKLVGEGKFDELKDLEKRCLENNAKFKNWTCTEELMKTTKDGKALYMHCLPADISGLSCKEGEVDQSVFDRYLVPLYKEASYKPYIIAAMIFLAKFKDPSGKLTQLLDDAKPRIK</sequence>
<evidence type="ECO:0000259" key="4">
    <source>
        <dbReference type="Pfam" id="PF02729"/>
    </source>
</evidence>
<evidence type="ECO:0000256" key="1">
    <source>
        <dbReference type="ARBA" id="ARBA00022679"/>
    </source>
</evidence>
<feature type="domain" description="Aspartate/ornithine carbamoyltransferase Asp/Orn-binding" evidence="3">
    <location>
        <begin position="215"/>
        <end position="376"/>
    </location>
</feature>
<evidence type="ECO:0000313" key="5">
    <source>
        <dbReference type="EMBL" id="MSU05255.1"/>
    </source>
</evidence>
<reference evidence="5 6" key="1">
    <citation type="submission" date="2019-08" db="EMBL/GenBank/DDBJ databases">
        <title>In-depth cultivation of the pig gut microbiome towards novel bacterial diversity and tailored functional studies.</title>
        <authorList>
            <person name="Wylensek D."/>
            <person name="Hitch T.C.A."/>
            <person name="Clavel T."/>
        </authorList>
    </citation>
    <scope>NUCLEOTIDE SEQUENCE [LARGE SCALE GENOMIC DNA]</scope>
    <source>
        <strain evidence="5 6">NM-380-WT-3C1</strain>
    </source>
</reference>
<dbReference type="PRINTS" id="PR00101">
    <property type="entry name" value="ATCASE"/>
</dbReference>
<comment type="similarity">
    <text evidence="2">Belongs to the aspartate/ornithine carbamoyltransferase superfamily.</text>
</comment>
<keyword evidence="1 2" id="KW-0808">Transferase</keyword>
<dbReference type="EMBL" id="VUNN01000001">
    <property type="protein sequence ID" value="MSU05255.1"/>
    <property type="molecule type" value="Genomic_DNA"/>
</dbReference>